<dbReference type="GO" id="GO:0003723">
    <property type="term" value="F:RNA binding"/>
    <property type="evidence" value="ECO:0007669"/>
    <property type="project" value="InterPro"/>
</dbReference>
<evidence type="ECO:0000256" key="1">
    <source>
        <dbReference type="ARBA" id="ARBA00004496"/>
    </source>
</evidence>
<keyword evidence="3" id="KW-0810">Translation regulation</keyword>
<dbReference type="InterPro" id="IPR051367">
    <property type="entry name" value="mRNA_TranslReg/HistoneTransl"/>
</dbReference>
<keyword evidence="2" id="KW-0963">Cytoplasm</keyword>
<gene>
    <name evidence="6" type="ORF">BEMITA_LOCUS9520</name>
</gene>
<feature type="domain" description="MIF4G" evidence="5">
    <location>
        <begin position="233"/>
        <end position="447"/>
    </location>
</feature>
<dbReference type="InterPro" id="IPR016024">
    <property type="entry name" value="ARM-type_fold"/>
</dbReference>
<evidence type="ECO:0000259" key="5">
    <source>
        <dbReference type="SMART" id="SM00543"/>
    </source>
</evidence>
<dbReference type="EMBL" id="OU963866">
    <property type="protein sequence ID" value="CAH0390829.1"/>
    <property type="molecule type" value="Genomic_DNA"/>
</dbReference>
<comment type="subcellular location">
    <subcellularLocation>
        <location evidence="1">Cytoplasm</location>
    </subcellularLocation>
</comment>
<sequence length="466" mass="52885">MNMNLQHSASASAAFAGYSEDPRGAPNQHHPQHHHGHHGHHHNPAKQMNYALSRQRSFHARSSLQYNNSQQMLLHPNQGKENKRTVNMPLKKQTMEIYRPPNVREEPRNGNGRGSFEAGTKLNVHAKEFTMSPPLQNSKSSGNLHQIMNNGSVPVSVSFQSNRLQHSKSSGNVLHTTSHVQPQSPPLKVHFAPVEKKGDTNNNYSKPSYNQIQASVQNGQLYNVPDHLRLKRSKSMNDALKKSTDISDLGPLPSDIHSLIQKASLNPNDLSQRHLMSSAKFLVEKAVENREYSNAAAKICATIIEKSRTETFVDSLFNTCQFIFKEREKLLRTAPSKYPAFLAFLYELYTQMKSREPKLKTAYSNLRTLTLIASCLLDFLNQGVMKVNSEVESLFFVFSSIGQDLEVFLPNKLNEIMDQMRIQFLKQTTSPSFRKTLLQMIELRASKWALPVESIIYYYPSNSQKK</sequence>
<evidence type="ECO:0000313" key="7">
    <source>
        <dbReference type="Proteomes" id="UP001152759"/>
    </source>
</evidence>
<keyword evidence="7" id="KW-1185">Reference proteome</keyword>
<protein>
    <recommendedName>
        <fullName evidence="5">MIF4G domain-containing protein</fullName>
    </recommendedName>
</protein>
<dbReference type="InterPro" id="IPR003890">
    <property type="entry name" value="MIF4G-like_typ-3"/>
</dbReference>
<accession>A0A9P0F3U7</accession>
<reference evidence="6" key="1">
    <citation type="submission" date="2021-12" db="EMBL/GenBank/DDBJ databases">
        <authorList>
            <person name="King R."/>
        </authorList>
    </citation>
    <scope>NUCLEOTIDE SEQUENCE</scope>
</reference>
<organism evidence="6 7">
    <name type="scientific">Bemisia tabaci</name>
    <name type="common">Sweetpotato whitefly</name>
    <name type="synonym">Aleurodes tabaci</name>
    <dbReference type="NCBI Taxonomy" id="7038"/>
    <lineage>
        <taxon>Eukaryota</taxon>
        <taxon>Metazoa</taxon>
        <taxon>Ecdysozoa</taxon>
        <taxon>Arthropoda</taxon>
        <taxon>Hexapoda</taxon>
        <taxon>Insecta</taxon>
        <taxon>Pterygota</taxon>
        <taxon>Neoptera</taxon>
        <taxon>Paraneoptera</taxon>
        <taxon>Hemiptera</taxon>
        <taxon>Sternorrhyncha</taxon>
        <taxon>Aleyrodoidea</taxon>
        <taxon>Aleyrodidae</taxon>
        <taxon>Aleyrodinae</taxon>
        <taxon>Bemisia</taxon>
    </lineage>
</organism>
<dbReference type="GO" id="GO:0005829">
    <property type="term" value="C:cytosol"/>
    <property type="evidence" value="ECO:0007669"/>
    <property type="project" value="TreeGrafter"/>
</dbReference>
<name>A0A9P0F3U7_BEMTA</name>
<evidence type="ECO:0000313" key="6">
    <source>
        <dbReference type="EMBL" id="CAH0390829.1"/>
    </source>
</evidence>
<dbReference type="GO" id="GO:0006446">
    <property type="term" value="P:regulation of translational initiation"/>
    <property type="evidence" value="ECO:0007669"/>
    <property type="project" value="TreeGrafter"/>
</dbReference>
<dbReference type="SUPFAM" id="SSF48371">
    <property type="entry name" value="ARM repeat"/>
    <property type="match status" value="1"/>
</dbReference>
<dbReference type="PANTHER" id="PTHR23254">
    <property type="entry name" value="EIF4G DOMAIN PROTEIN"/>
    <property type="match status" value="1"/>
</dbReference>
<dbReference type="KEGG" id="btab:109032161"/>
<evidence type="ECO:0000256" key="2">
    <source>
        <dbReference type="ARBA" id="ARBA00022490"/>
    </source>
</evidence>
<dbReference type="AlphaFoldDB" id="A0A9P0F3U7"/>
<dbReference type="Proteomes" id="UP001152759">
    <property type="component" value="Chromosome 5"/>
</dbReference>
<dbReference type="Pfam" id="PF02854">
    <property type="entry name" value="MIF4G"/>
    <property type="match status" value="1"/>
</dbReference>
<proteinExistence type="predicted"/>
<feature type="compositionally biased region" description="Basic residues" evidence="4">
    <location>
        <begin position="30"/>
        <end position="44"/>
    </location>
</feature>
<dbReference type="Gene3D" id="1.25.40.180">
    <property type="match status" value="1"/>
</dbReference>
<dbReference type="SMART" id="SM00543">
    <property type="entry name" value="MIF4G"/>
    <property type="match status" value="1"/>
</dbReference>
<evidence type="ECO:0000256" key="3">
    <source>
        <dbReference type="ARBA" id="ARBA00022845"/>
    </source>
</evidence>
<dbReference type="PANTHER" id="PTHR23254:SF16">
    <property type="entry name" value="CBP80_20-DEPENDENT TRANSLATION INITIATION FACTOR"/>
    <property type="match status" value="1"/>
</dbReference>
<dbReference type="OrthoDB" id="565552at2759"/>
<feature type="region of interest" description="Disordered" evidence="4">
    <location>
        <begin position="1"/>
        <end position="44"/>
    </location>
</feature>
<evidence type="ECO:0000256" key="4">
    <source>
        <dbReference type="SAM" id="MobiDB-lite"/>
    </source>
</evidence>
<dbReference type="GO" id="GO:0008494">
    <property type="term" value="F:translation activator activity"/>
    <property type="evidence" value="ECO:0007669"/>
    <property type="project" value="TreeGrafter"/>
</dbReference>